<protein>
    <submittedName>
        <fullName evidence="1">Uncharacterized protein</fullName>
    </submittedName>
</protein>
<evidence type="ECO:0000313" key="2">
    <source>
        <dbReference type="Proteomes" id="UP000288805"/>
    </source>
</evidence>
<name>A0A438K3U2_VITVI</name>
<dbReference type="AlphaFoldDB" id="A0A438K3U2"/>
<proteinExistence type="predicted"/>
<organism evidence="1 2">
    <name type="scientific">Vitis vinifera</name>
    <name type="common">Grape</name>
    <dbReference type="NCBI Taxonomy" id="29760"/>
    <lineage>
        <taxon>Eukaryota</taxon>
        <taxon>Viridiplantae</taxon>
        <taxon>Streptophyta</taxon>
        <taxon>Embryophyta</taxon>
        <taxon>Tracheophyta</taxon>
        <taxon>Spermatophyta</taxon>
        <taxon>Magnoliopsida</taxon>
        <taxon>eudicotyledons</taxon>
        <taxon>Gunneridae</taxon>
        <taxon>Pentapetalae</taxon>
        <taxon>rosids</taxon>
        <taxon>Vitales</taxon>
        <taxon>Vitaceae</taxon>
        <taxon>Viteae</taxon>
        <taxon>Vitis</taxon>
    </lineage>
</organism>
<reference evidence="1 2" key="1">
    <citation type="journal article" date="2018" name="PLoS Genet.">
        <title>Population sequencing reveals clonal diversity and ancestral inbreeding in the grapevine cultivar Chardonnay.</title>
        <authorList>
            <person name="Roach M.J."/>
            <person name="Johnson D.L."/>
            <person name="Bohlmann J."/>
            <person name="van Vuuren H.J."/>
            <person name="Jones S.J."/>
            <person name="Pretorius I.S."/>
            <person name="Schmidt S.A."/>
            <person name="Borneman A.R."/>
        </authorList>
    </citation>
    <scope>NUCLEOTIDE SEQUENCE [LARGE SCALE GENOMIC DNA]</scope>
    <source>
        <strain evidence="2">cv. Chardonnay</strain>
        <tissue evidence="1">Leaf</tissue>
    </source>
</reference>
<comment type="caution">
    <text evidence="1">The sequence shown here is derived from an EMBL/GenBank/DDBJ whole genome shotgun (WGS) entry which is preliminary data.</text>
</comment>
<sequence length="86" mass="8963">MFLGEGETIQNKEKKDLGCMARRGLWVSSEIAIAMHDKVAFLATTVGPRVAAACAHASLIALSEENALAAASGFIIPPEGSGHGNR</sequence>
<gene>
    <name evidence="1" type="ORF">CK203_005444</name>
</gene>
<accession>A0A438K3U2</accession>
<dbReference type="Proteomes" id="UP000288805">
    <property type="component" value="Unassembled WGS sequence"/>
</dbReference>
<dbReference type="EMBL" id="QGNW01000017">
    <property type="protein sequence ID" value="RVX15876.1"/>
    <property type="molecule type" value="Genomic_DNA"/>
</dbReference>
<evidence type="ECO:0000313" key="1">
    <source>
        <dbReference type="EMBL" id="RVX15876.1"/>
    </source>
</evidence>